<dbReference type="STRING" id="394096.DB31_1365"/>
<proteinExistence type="predicted"/>
<evidence type="ECO:0000313" key="4">
    <source>
        <dbReference type="Proteomes" id="UP000028725"/>
    </source>
</evidence>
<dbReference type="PRINTS" id="PR00412">
    <property type="entry name" value="EPOXHYDRLASE"/>
</dbReference>
<dbReference type="Gene3D" id="3.40.50.1820">
    <property type="entry name" value="alpha/beta hydrolase"/>
    <property type="match status" value="1"/>
</dbReference>
<keyword evidence="4" id="KW-1185">Reference proteome</keyword>
<dbReference type="GO" id="GO:0016020">
    <property type="term" value="C:membrane"/>
    <property type="evidence" value="ECO:0007669"/>
    <property type="project" value="TreeGrafter"/>
</dbReference>
<dbReference type="InterPro" id="IPR000639">
    <property type="entry name" value="Epox_hydrolase-like"/>
</dbReference>
<sequence>MRPTSLLAASLVLVLATACATATAANKPGLDPELHGYEYPFSTHEFAFESQRQQLRMAYMDERPADWKGRTVLLLHGKNFSGAYWEPTMRALLARGYRVVVPDQIGFGKSTKPAAYQFSFAQLATNTRALLGSLDLERVTVVGHSMGGMLAVRFALLHPEQTEKLVLVNPIGLEDYGALVSYRSIDEWYRQELAATPESLREYQRQSYYAGEWKPEYERLLAIQAGWTQHPDYSRVAWCSALTADMIFTQPVVHDLPRLRVPTLLIIGQRDRTALGRPWAKPEVAATMGDYPQLGRRTAEAIPGAKLVELPGVGHLPQVEAFDRYIEALGGFLDAG</sequence>
<protein>
    <submittedName>
        <fullName evidence="3">2-hydroxy-6-oxo-6-phenylhexa-2,4-dienoate hydrolase</fullName>
    </submittedName>
</protein>
<dbReference type="InterPro" id="IPR050266">
    <property type="entry name" value="AB_hydrolase_sf"/>
</dbReference>
<dbReference type="OrthoDB" id="9773293at2"/>
<dbReference type="PRINTS" id="PR00111">
    <property type="entry name" value="ABHYDROLASE"/>
</dbReference>
<dbReference type="EMBL" id="JMCB01000012">
    <property type="protein sequence ID" value="KFE65249.1"/>
    <property type="molecule type" value="Genomic_DNA"/>
</dbReference>
<comment type="caution">
    <text evidence="3">The sequence shown here is derived from an EMBL/GenBank/DDBJ whole genome shotgun (WGS) entry which is preliminary data.</text>
</comment>
<feature type="chain" id="PRO_5001799737" evidence="1">
    <location>
        <begin position="25"/>
        <end position="336"/>
    </location>
</feature>
<evidence type="ECO:0000313" key="3">
    <source>
        <dbReference type="EMBL" id="KFE65249.1"/>
    </source>
</evidence>
<evidence type="ECO:0000256" key="1">
    <source>
        <dbReference type="SAM" id="SignalP"/>
    </source>
</evidence>
<dbReference type="PANTHER" id="PTHR43798:SF33">
    <property type="entry name" value="HYDROLASE, PUTATIVE (AFU_ORTHOLOGUE AFUA_2G14860)-RELATED"/>
    <property type="match status" value="1"/>
</dbReference>
<dbReference type="InterPro" id="IPR029058">
    <property type="entry name" value="AB_hydrolase_fold"/>
</dbReference>
<dbReference type="GO" id="GO:0047372">
    <property type="term" value="F:monoacylglycerol lipase activity"/>
    <property type="evidence" value="ECO:0007669"/>
    <property type="project" value="TreeGrafter"/>
</dbReference>
<dbReference type="PATRIC" id="fig|394096.3.peg.5702"/>
<dbReference type="Pfam" id="PF12697">
    <property type="entry name" value="Abhydrolase_6"/>
    <property type="match status" value="1"/>
</dbReference>
<dbReference type="PROSITE" id="PS51257">
    <property type="entry name" value="PROKAR_LIPOPROTEIN"/>
    <property type="match status" value="1"/>
</dbReference>
<dbReference type="GO" id="GO:0046464">
    <property type="term" value="P:acylglycerol catabolic process"/>
    <property type="evidence" value="ECO:0007669"/>
    <property type="project" value="TreeGrafter"/>
</dbReference>
<accession>A0A085WC36</accession>
<reference evidence="3 4" key="1">
    <citation type="submission" date="2014-04" db="EMBL/GenBank/DDBJ databases">
        <title>Genome assembly of Hyalangium minutum DSM 14724.</title>
        <authorList>
            <person name="Sharma G."/>
            <person name="Subramanian S."/>
        </authorList>
    </citation>
    <scope>NUCLEOTIDE SEQUENCE [LARGE SCALE GENOMIC DNA]</scope>
    <source>
        <strain evidence="3 4">DSM 14724</strain>
    </source>
</reference>
<name>A0A085WC36_9BACT</name>
<feature type="domain" description="AB hydrolase-1" evidence="2">
    <location>
        <begin position="72"/>
        <end position="327"/>
    </location>
</feature>
<feature type="signal peptide" evidence="1">
    <location>
        <begin position="1"/>
        <end position="24"/>
    </location>
</feature>
<dbReference type="AlphaFoldDB" id="A0A085WC36"/>
<dbReference type="SUPFAM" id="SSF53474">
    <property type="entry name" value="alpha/beta-Hydrolases"/>
    <property type="match status" value="1"/>
</dbReference>
<evidence type="ECO:0000259" key="2">
    <source>
        <dbReference type="Pfam" id="PF12697"/>
    </source>
</evidence>
<dbReference type="PANTHER" id="PTHR43798">
    <property type="entry name" value="MONOACYLGLYCEROL LIPASE"/>
    <property type="match status" value="1"/>
</dbReference>
<keyword evidence="3" id="KW-0378">Hydrolase</keyword>
<organism evidence="3 4">
    <name type="scientific">Hyalangium minutum</name>
    <dbReference type="NCBI Taxonomy" id="394096"/>
    <lineage>
        <taxon>Bacteria</taxon>
        <taxon>Pseudomonadati</taxon>
        <taxon>Myxococcota</taxon>
        <taxon>Myxococcia</taxon>
        <taxon>Myxococcales</taxon>
        <taxon>Cystobacterineae</taxon>
        <taxon>Archangiaceae</taxon>
        <taxon>Hyalangium</taxon>
    </lineage>
</organism>
<dbReference type="Proteomes" id="UP000028725">
    <property type="component" value="Unassembled WGS sequence"/>
</dbReference>
<dbReference type="InterPro" id="IPR000073">
    <property type="entry name" value="AB_hydrolase_1"/>
</dbReference>
<keyword evidence="1" id="KW-0732">Signal</keyword>
<dbReference type="RefSeq" id="WP_052420304.1">
    <property type="nucleotide sequence ID" value="NZ_JMCB01000012.1"/>
</dbReference>
<gene>
    <name evidence="3" type="ORF">DB31_1365</name>
</gene>